<dbReference type="EMBL" id="JAWDGP010003655">
    <property type="protein sequence ID" value="KAK3772202.1"/>
    <property type="molecule type" value="Genomic_DNA"/>
</dbReference>
<dbReference type="AlphaFoldDB" id="A0AAE1DIY3"/>
<accession>A0AAE1DIY3</accession>
<sequence length="80" mass="8969">MSRTLAAQEDSESGRTLQGHIGEAPWTSSGTGLADEGGVRTVIGREEKRDDTREENADKWRKETGEIREEEKVDMVSEEF</sequence>
<organism evidence="2 3">
    <name type="scientific">Elysia crispata</name>
    <name type="common">lettuce slug</name>
    <dbReference type="NCBI Taxonomy" id="231223"/>
    <lineage>
        <taxon>Eukaryota</taxon>
        <taxon>Metazoa</taxon>
        <taxon>Spiralia</taxon>
        <taxon>Lophotrochozoa</taxon>
        <taxon>Mollusca</taxon>
        <taxon>Gastropoda</taxon>
        <taxon>Heterobranchia</taxon>
        <taxon>Euthyneura</taxon>
        <taxon>Panpulmonata</taxon>
        <taxon>Sacoglossa</taxon>
        <taxon>Placobranchoidea</taxon>
        <taxon>Plakobranchidae</taxon>
        <taxon>Elysia</taxon>
    </lineage>
</organism>
<keyword evidence="3" id="KW-1185">Reference proteome</keyword>
<evidence type="ECO:0000313" key="3">
    <source>
        <dbReference type="Proteomes" id="UP001283361"/>
    </source>
</evidence>
<name>A0AAE1DIY3_9GAST</name>
<dbReference type="Proteomes" id="UP001283361">
    <property type="component" value="Unassembled WGS sequence"/>
</dbReference>
<comment type="caution">
    <text evidence="2">The sequence shown here is derived from an EMBL/GenBank/DDBJ whole genome shotgun (WGS) entry which is preliminary data.</text>
</comment>
<evidence type="ECO:0000256" key="1">
    <source>
        <dbReference type="SAM" id="MobiDB-lite"/>
    </source>
</evidence>
<protein>
    <submittedName>
        <fullName evidence="2">Uncharacterized protein</fullName>
    </submittedName>
</protein>
<proteinExistence type="predicted"/>
<feature type="region of interest" description="Disordered" evidence="1">
    <location>
        <begin position="1"/>
        <end position="80"/>
    </location>
</feature>
<evidence type="ECO:0000313" key="2">
    <source>
        <dbReference type="EMBL" id="KAK3772202.1"/>
    </source>
</evidence>
<gene>
    <name evidence="2" type="ORF">RRG08_035242</name>
</gene>
<feature type="compositionally biased region" description="Basic and acidic residues" evidence="1">
    <location>
        <begin position="43"/>
        <end position="80"/>
    </location>
</feature>
<reference evidence="2" key="1">
    <citation type="journal article" date="2023" name="G3 (Bethesda)">
        <title>A reference genome for the long-term kleptoplast-retaining sea slug Elysia crispata morphotype clarki.</title>
        <authorList>
            <person name="Eastman K.E."/>
            <person name="Pendleton A.L."/>
            <person name="Shaikh M.A."/>
            <person name="Suttiyut T."/>
            <person name="Ogas R."/>
            <person name="Tomko P."/>
            <person name="Gavelis G."/>
            <person name="Widhalm J.R."/>
            <person name="Wisecaver J.H."/>
        </authorList>
    </citation>
    <scope>NUCLEOTIDE SEQUENCE</scope>
    <source>
        <strain evidence="2">ECLA1</strain>
    </source>
</reference>